<protein>
    <submittedName>
        <fullName evidence="1">Uncharacterized protein</fullName>
    </submittedName>
</protein>
<dbReference type="Proteomes" id="UP000606974">
    <property type="component" value="Unassembled WGS sequence"/>
</dbReference>
<organism evidence="1 2">
    <name type="scientific">Endocarpon pusillum</name>
    <dbReference type="NCBI Taxonomy" id="364733"/>
    <lineage>
        <taxon>Eukaryota</taxon>
        <taxon>Fungi</taxon>
        <taxon>Dikarya</taxon>
        <taxon>Ascomycota</taxon>
        <taxon>Pezizomycotina</taxon>
        <taxon>Eurotiomycetes</taxon>
        <taxon>Chaetothyriomycetidae</taxon>
        <taxon>Verrucariales</taxon>
        <taxon>Verrucariaceae</taxon>
        <taxon>Endocarpon</taxon>
    </lineage>
</organism>
<dbReference type="AlphaFoldDB" id="A0A8H7AF27"/>
<gene>
    <name evidence="1" type="ORF">GJ744_012077</name>
</gene>
<name>A0A8H7AF27_9EURO</name>
<accession>A0A8H7AF27</accession>
<evidence type="ECO:0000313" key="2">
    <source>
        <dbReference type="Proteomes" id="UP000606974"/>
    </source>
</evidence>
<dbReference type="OrthoDB" id="10443583at2759"/>
<keyword evidence="2" id="KW-1185">Reference proteome</keyword>
<proteinExistence type="predicted"/>
<sequence length="208" mass="23891">MGVFVVINHFILKPTHNRPYPDAYPQHILQHMPLSSWVSPYPSYPPHTEPFLGYPPYSHSSIFIIPDHGNSQPAATMSYVATSSQSTNQSLDVIRWQMQYGKHKLEFCPKCRLDLIHHFGSFSTQFNGRCHTREDFAEQLRLNGRFQERLRINRQAREEISMVHASAFSRALPVDATTAGQGRQEADMPGETTCRRVIVRLPPLNTRF</sequence>
<evidence type="ECO:0000313" key="1">
    <source>
        <dbReference type="EMBL" id="KAF7506269.1"/>
    </source>
</evidence>
<comment type="caution">
    <text evidence="1">The sequence shown here is derived from an EMBL/GenBank/DDBJ whole genome shotgun (WGS) entry which is preliminary data.</text>
</comment>
<reference evidence="1" key="1">
    <citation type="submission" date="2020-02" db="EMBL/GenBank/DDBJ databases">
        <authorList>
            <person name="Palmer J.M."/>
        </authorList>
    </citation>
    <scope>NUCLEOTIDE SEQUENCE</scope>
    <source>
        <strain evidence="1">EPUS1.4</strain>
        <tissue evidence="1">Thallus</tissue>
    </source>
</reference>
<dbReference type="EMBL" id="JAACFV010000090">
    <property type="protein sequence ID" value="KAF7506269.1"/>
    <property type="molecule type" value="Genomic_DNA"/>
</dbReference>